<dbReference type="InterPro" id="IPR020918">
    <property type="entry name" value="Peptide_chain-rel_aRF1"/>
</dbReference>
<dbReference type="Gene3D" id="3.30.960.10">
    <property type="entry name" value="eRF1 domain 1"/>
    <property type="match status" value="1"/>
</dbReference>
<dbReference type="InterPro" id="IPR004403">
    <property type="entry name" value="Peptide_chain-rel_eRF1/aRF1"/>
</dbReference>
<evidence type="ECO:0000256" key="2">
    <source>
        <dbReference type="ARBA" id="ARBA00004496"/>
    </source>
</evidence>
<evidence type="ECO:0000256" key="3">
    <source>
        <dbReference type="ARBA" id="ARBA00005326"/>
    </source>
</evidence>
<dbReference type="Gene3D" id="3.30.420.60">
    <property type="entry name" value="eRF1 domain 2"/>
    <property type="match status" value="1"/>
</dbReference>
<dbReference type="SUPFAM" id="SSF55315">
    <property type="entry name" value="L30e-like"/>
    <property type="match status" value="1"/>
</dbReference>
<dbReference type="GO" id="GO:0016149">
    <property type="term" value="F:translation release factor activity, codon specific"/>
    <property type="evidence" value="ECO:0007669"/>
    <property type="project" value="UniProtKB-UniRule"/>
</dbReference>
<dbReference type="InterPro" id="IPR005141">
    <property type="entry name" value="eRF1_2"/>
</dbReference>
<gene>
    <name evidence="9" type="primary">prf1</name>
    <name evidence="11" type="ORF">MHHB_P0106</name>
</gene>
<evidence type="ECO:0000256" key="8">
    <source>
        <dbReference type="ARBA" id="ARBA00031168"/>
    </source>
</evidence>
<dbReference type="InterPro" id="IPR005142">
    <property type="entry name" value="eRF1_3"/>
</dbReference>
<comment type="function">
    <text evidence="1 9">Directs the termination of nascent peptide synthesis (translation) in response to the termination codons UAA, UAG and UGA.</text>
</comment>
<evidence type="ECO:0000256" key="1">
    <source>
        <dbReference type="ARBA" id="ARBA00002832"/>
    </source>
</evidence>
<keyword evidence="7 9" id="KW-0648">Protein biosynthesis</keyword>
<proteinExistence type="inferred from homology"/>
<comment type="subcellular location">
    <subcellularLocation>
        <location evidence="2 9">Cytoplasm</location>
    </subcellularLocation>
</comment>
<protein>
    <recommendedName>
        <fullName evidence="5 9">Peptide chain release factor subunit 1</fullName>
    </recommendedName>
    <alternativeName>
        <fullName evidence="8 9">Translation termination factor aRF1</fullName>
    </alternativeName>
</protein>
<dbReference type="Pfam" id="PF03465">
    <property type="entry name" value="eRF1_3"/>
    <property type="match status" value="1"/>
</dbReference>
<evidence type="ECO:0000313" key="11">
    <source>
        <dbReference type="EMBL" id="GBF35881.1"/>
    </source>
</evidence>
<keyword evidence="6 9" id="KW-0963">Cytoplasm</keyword>
<name>A0A401HP01_9EURY</name>
<comment type="similarity">
    <text evidence="3 9">Belongs to the eukaryotic release factor 1 family.</text>
</comment>
<dbReference type="SUPFAM" id="SSF53137">
    <property type="entry name" value="Translational machinery components"/>
    <property type="match status" value="1"/>
</dbReference>
<dbReference type="Proteomes" id="UP000290527">
    <property type="component" value="Unassembled WGS sequence"/>
</dbReference>
<evidence type="ECO:0000256" key="4">
    <source>
        <dbReference type="ARBA" id="ARBA00011520"/>
    </source>
</evidence>
<organism evidence="11 12">
    <name type="scientific">Methanofervidicoccus abyssi</name>
    <dbReference type="NCBI Taxonomy" id="2082189"/>
    <lineage>
        <taxon>Archaea</taxon>
        <taxon>Methanobacteriati</taxon>
        <taxon>Methanobacteriota</taxon>
        <taxon>Methanomada group</taxon>
        <taxon>Methanococci</taxon>
        <taxon>Methanococcales</taxon>
        <taxon>Methanofervidicoccus</taxon>
    </lineage>
</organism>
<dbReference type="AlphaFoldDB" id="A0A401HP01"/>
<evidence type="ECO:0000256" key="6">
    <source>
        <dbReference type="ARBA" id="ARBA00022490"/>
    </source>
</evidence>
<evidence type="ECO:0000256" key="9">
    <source>
        <dbReference type="HAMAP-Rule" id="MF_00424"/>
    </source>
</evidence>
<dbReference type="InterPro" id="IPR042226">
    <property type="entry name" value="eFR1_2_sf"/>
</dbReference>
<dbReference type="Pfam" id="PF03464">
    <property type="entry name" value="eRF1_2"/>
    <property type="match status" value="1"/>
</dbReference>
<dbReference type="SUPFAM" id="SSF55481">
    <property type="entry name" value="N-terminal domain of eukaryotic peptide chain release factor subunit 1, ERF1"/>
    <property type="match status" value="1"/>
</dbReference>
<dbReference type="InterPro" id="IPR024049">
    <property type="entry name" value="eRF1_1_sf"/>
</dbReference>
<dbReference type="Pfam" id="PF03463">
    <property type="entry name" value="eRF1_1"/>
    <property type="match status" value="1"/>
</dbReference>
<evidence type="ECO:0000256" key="7">
    <source>
        <dbReference type="ARBA" id="ARBA00022917"/>
    </source>
</evidence>
<dbReference type="Gene3D" id="3.30.1330.30">
    <property type="match status" value="1"/>
</dbReference>
<dbReference type="InterPro" id="IPR005140">
    <property type="entry name" value="eRF1_Pelota-like_N"/>
</dbReference>
<dbReference type="FunFam" id="3.30.1330.30:FF:000032">
    <property type="entry name" value="Eukaryotic peptide chain release factor subunit 1"/>
    <property type="match status" value="1"/>
</dbReference>
<evidence type="ECO:0000313" key="12">
    <source>
        <dbReference type="Proteomes" id="UP000290527"/>
    </source>
</evidence>
<dbReference type="HAMAP" id="MF_00424">
    <property type="entry name" value="Rel_fact_arch_1"/>
    <property type="match status" value="1"/>
</dbReference>
<dbReference type="EMBL" id="BFAX01000001">
    <property type="protein sequence ID" value="GBF35881.1"/>
    <property type="molecule type" value="Genomic_DNA"/>
</dbReference>
<dbReference type="SMART" id="SM01194">
    <property type="entry name" value="eRF1_1"/>
    <property type="match status" value="1"/>
</dbReference>
<dbReference type="FunFam" id="3.30.960.10:FF:000003">
    <property type="entry name" value="Peptide chain release factor subunit 1"/>
    <property type="match status" value="1"/>
</dbReference>
<dbReference type="NCBIfam" id="TIGR03676">
    <property type="entry name" value="aRF1_eRF1"/>
    <property type="match status" value="1"/>
</dbReference>
<comment type="caution">
    <text evidence="11">The sequence shown here is derived from an EMBL/GenBank/DDBJ whole genome shotgun (WGS) entry which is preliminary data.</text>
</comment>
<evidence type="ECO:0000259" key="10">
    <source>
        <dbReference type="SMART" id="SM01194"/>
    </source>
</evidence>
<evidence type="ECO:0000256" key="5">
    <source>
        <dbReference type="ARBA" id="ARBA00019723"/>
    </source>
</evidence>
<accession>A0A401HP01</accession>
<sequence length="425" mass="48459">MVVSMESSKREKDIYLFKKAIKELKSKKGKGTELISLYIPARRRISDVAQYLREELSQSSNIKSKTTRKNVQSAIEAILQRLKLLKEPLEKGVIIFSGMVPRGGPGTEKMETYVLEPPEPIKTFIYRCDSQFYTEPLEEFLEEKDTYGIILIDRSEATIGIVKGKNIQILKRLTSGVPGKFKAGGQSARRLERLIDDAAHQFMKRVGEYANEEFLPLLKEKKLKGILIGGPGNTKIEFVKKGYLNHELRKIIIDTFDICYTEEFGIRELLEKASDVLKDIELIKEKEVIQRFFKELIKEDGGLAAYGEKEVMRYLQMGAVDTLIITDNINMSRVTVKCNNCSYTQEINVKNDELQKFEENLKTKSCPQCGGMLYIADKEDIIEYFAKLCEESGTTLKIVSTDTEEGSQIYKAFKGIAAILRYKID</sequence>
<reference evidence="11 12" key="1">
    <citation type="journal article" date="2019" name="Int. J. Syst. Evol. Microbiol.">
        <title>Methanofervidicoccus abyssi gen. nov., sp. nov., a hydrogenotrophic methanogen, isolated from a hydrothermal vent chimney in the Mid-Cayman Spreading Center, the Caribbean Sea.</title>
        <authorList>
            <person name="Sakai S."/>
            <person name="Takaki Y."/>
            <person name="Miyazaki M."/>
            <person name="Ogawara M."/>
            <person name="Yanagawa K."/>
            <person name="Miyazaki J."/>
            <person name="Takai K."/>
        </authorList>
    </citation>
    <scope>NUCLEOTIDE SEQUENCE [LARGE SCALE GENOMIC DNA]</scope>
    <source>
        <strain evidence="11 12">HHB</strain>
    </source>
</reference>
<dbReference type="InterPro" id="IPR029064">
    <property type="entry name" value="Ribosomal_eL30-like_sf"/>
</dbReference>
<keyword evidence="12" id="KW-1185">Reference proteome</keyword>
<comment type="subunit">
    <text evidence="4 9">Heterodimer of two subunits, one of which binds GTP.</text>
</comment>
<dbReference type="FunFam" id="3.30.420.60:FF:000003">
    <property type="entry name" value="Peptide chain release factor subunit 1"/>
    <property type="match status" value="1"/>
</dbReference>
<dbReference type="GO" id="GO:0005737">
    <property type="term" value="C:cytoplasm"/>
    <property type="evidence" value="ECO:0007669"/>
    <property type="project" value="UniProtKB-SubCell"/>
</dbReference>
<dbReference type="RefSeq" id="WP_394342763.1">
    <property type="nucleotide sequence ID" value="NZ_BFAX01000001.1"/>
</dbReference>
<feature type="domain" description="eRF1/Pelota-like N-terminal" evidence="10">
    <location>
        <begin position="5"/>
        <end position="142"/>
    </location>
</feature>
<dbReference type="PANTHER" id="PTHR10113">
    <property type="entry name" value="PEPTIDE CHAIN RELEASE FACTOR SUBUNIT 1"/>
    <property type="match status" value="1"/>
</dbReference>